<feature type="compositionally biased region" description="Low complexity" evidence="1">
    <location>
        <begin position="59"/>
        <end position="68"/>
    </location>
</feature>
<feature type="region of interest" description="Disordered" evidence="1">
    <location>
        <begin position="36"/>
        <end position="98"/>
    </location>
</feature>
<dbReference type="AlphaFoldDB" id="A0AAD1WAG4"/>
<organism evidence="2 3">
    <name type="scientific">Pelobates cultripes</name>
    <name type="common">Western spadefoot toad</name>
    <dbReference type="NCBI Taxonomy" id="61616"/>
    <lineage>
        <taxon>Eukaryota</taxon>
        <taxon>Metazoa</taxon>
        <taxon>Chordata</taxon>
        <taxon>Craniata</taxon>
        <taxon>Vertebrata</taxon>
        <taxon>Euteleostomi</taxon>
        <taxon>Amphibia</taxon>
        <taxon>Batrachia</taxon>
        <taxon>Anura</taxon>
        <taxon>Pelobatoidea</taxon>
        <taxon>Pelobatidae</taxon>
        <taxon>Pelobates</taxon>
    </lineage>
</organism>
<evidence type="ECO:0000256" key="1">
    <source>
        <dbReference type="SAM" id="MobiDB-lite"/>
    </source>
</evidence>
<sequence length="128" mass="13821">MAAPAADLQRLLQAYLEAHGRGALDELMLGVRSVAQEEGVASGQPGASGERRARRSRPPSRLSPSPVSQRERRHSGSSAAHLERPSVPGRRWTQAAEGVRAEDAAAAMAEVRPENHAARALLFRPKRM</sequence>
<reference evidence="2" key="1">
    <citation type="submission" date="2022-03" db="EMBL/GenBank/DDBJ databases">
        <authorList>
            <person name="Alioto T."/>
            <person name="Alioto T."/>
            <person name="Gomez Garrido J."/>
        </authorList>
    </citation>
    <scope>NUCLEOTIDE SEQUENCE</scope>
</reference>
<evidence type="ECO:0000313" key="3">
    <source>
        <dbReference type="Proteomes" id="UP001295444"/>
    </source>
</evidence>
<evidence type="ECO:0000313" key="2">
    <source>
        <dbReference type="EMBL" id="CAH2295168.1"/>
    </source>
</evidence>
<name>A0AAD1WAG4_PELCU</name>
<proteinExistence type="predicted"/>
<keyword evidence="3" id="KW-1185">Reference proteome</keyword>
<dbReference type="EMBL" id="OW240916">
    <property type="protein sequence ID" value="CAH2295168.1"/>
    <property type="molecule type" value="Genomic_DNA"/>
</dbReference>
<accession>A0AAD1WAG4</accession>
<dbReference type="Proteomes" id="UP001295444">
    <property type="component" value="Chromosome 05"/>
</dbReference>
<protein>
    <submittedName>
        <fullName evidence="2">Uncharacterized protein</fullName>
    </submittedName>
</protein>
<gene>
    <name evidence="2" type="ORF">PECUL_23A005799</name>
</gene>